<reference evidence="9" key="1">
    <citation type="submission" date="2021-02" db="EMBL/GenBank/DDBJ databases">
        <title>Genome sequence Cadophora malorum strain M34.</title>
        <authorList>
            <person name="Stefanovic E."/>
            <person name="Vu D."/>
            <person name="Scully C."/>
            <person name="Dijksterhuis J."/>
            <person name="Roader J."/>
            <person name="Houbraken J."/>
        </authorList>
    </citation>
    <scope>NUCLEOTIDE SEQUENCE</scope>
    <source>
        <strain evidence="9">M34</strain>
    </source>
</reference>
<evidence type="ECO:0000313" key="9">
    <source>
        <dbReference type="EMBL" id="KAG4426539.1"/>
    </source>
</evidence>
<dbReference type="InterPro" id="IPR001138">
    <property type="entry name" value="Zn2Cys6_DnaBD"/>
</dbReference>
<dbReference type="PANTHER" id="PTHR47540:SF6">
    <property type="entry name" value="ZN(II)2CYS6 TRANSCRIPTION FACTOR (EUROFUNG)"/>
    <property type="match status" value="1"/>
</dbReference>
<keyword evidence="10" id="KW-1185">Reference proteome</keyword>
<dbReference type="InterPro" id="IPR036864">
    <property type="entry name" value="Zn2-C6_fun-type_DNA-bd_sf"/>
</dbReference>
<dbReference type="PROSITE" id="PS50048">
    <property type="entry name" value="ZN2_CY6_FUNGAL_2"/>
    <property type="match status" value="1"/>
</dbReference>
<keyword evidence="5" id="KW-0804">Transcription</keyword>
<gene>
    <name evidence="9" type="ORF">IFR04_000421</name>
</gene>
<evidence type="ECO:0000256" key="3">
    <source>
        <dbReference type="ARBA" id="ARBA00023015"/>
    </source>
</evidence>
<evidence type="ECO:0000256" key="7">
    <source>
        <dbReference type="SAM" id="MobiDB-lite"/>
    </source>
</evidence>
<keyword evidence="3" id="KW-0805">Transcription regulation</keyword>
<dbReference type="GO" id="GO:0006351">
    <property type="term" value="P:DNA-templated transcription"/>
    <property type="evidence" value="ECO:0007669"/>
    <property type="project" value="InterPro"/>
</dbReference>
<dbReference type="InterPro" id="IPR007219">
    <property type="entry name" value="XnlR_reg_dom"/>
</dbReference>
<dbReference type="PANTHER" id="PTHR47540">
    <property type="entry name" value="THIAMINE REPRESSIBLE GENES REGULATORY PROTEIN THI5"/>
    <property type="match status" value="1"/>
</dbReference>
<evidence type="ECO:0000256" key="1">
    <source>
        <dbReference type="ARBA" id="ARBA00004123"/>
    </source>
</evidence>
<dbReference type="GO" id="GO:0045944">
    <property type="term" value="P:positive regulation of transcription by RNA polymerase II"/>
    <property type="evidence" value="ECO:0007669"/>
    <property type="project" value="TreeGrafter"/>
</dbReference>
<dbReference type="InterPro" id="IPR051711">
    <property type="entry name" value="Stress_Response_Reg"/>
</dbReference>
<evidence type="ECO:0000256" key="2">
    <source>
        <dbReference type="ARBA" id="ARBA00022723"/>
    </source>
</evidence>
<name>A0A8H7WKH4_9HELO</name>
<feature type="region of interest" description="Disordered" evidence="7">
    <location>
        <begin position="1"/>
        <end position="20"/>
    </location>
</feature>
<dbReference type="SMART" id="SM00066">
    <property type="entry name" value="GAL4"/>
    <property type="match status" value="1"/>
</dbReference>
<dbReference type="SMART" id="SM00906">
    <property type="entry name" value="Fungal_trans"/>
    <property type="match status" value="1"/>
</dbReference>
<feature type="compositionally biased region" description="Polar residues" evidence="7">
    <location>
        <begin position="671"/>
        <end position="692"/>
    </location>
</feature>
<keyword evidence="6" id="KW-0539">Nucleus</keyword>
<comment type="subcellular location">
    <subcellularLocation>
        <location evidence="1">Nucleus</location>
    </subcellularLocation>
</comment>
<dbReference type="EMBL" id="JAFJYH010000002">
    <property type="protein sequence ID" value="KAG4426539.1"/>
    <property type="molecule type" value="Genomic_DNA"/>
</dbReference>
<dbReference type="CDD" id="cd00067">
    <property type="entry name" value="GAL4"/>
    <property type="match status" value="1"/>
</dbReference>
<protein>
    <recommendedName>
        <fullName evidence="8">Zn(2)-C6 fungal-type domain-containing protein</fullName>
    </recommendedName>
</protein>
<dbReference type="Gene3D" id="4.10.240.10">
    <property type="entry name" value="Zn(2)-C6 fungal-type DNA-binding domain"/>
    <property type="match status" value="1"/>
</dbReference>
<dbReference type="GO" id="GO:0000981">
    <property type="term" value="F:DNA-binding transcription factor activity, RNA polymerase II-specific"/>
    <property type="evidence" value="ECO:0007669"/>
    <property type="project" value="InterPro"/>
</dbReference>
<dbReference type="GO" id="GO:0005634">
    <property type="term" value="C:nucleus"/>
    <property type="evidence" value="ECO:0007669"/>
    <property type="project" value="UniProtKB-SubCell"/>
</dbReference>
<keyword evidence="4" id="KW-0238">DNA-binding</keyword>
<dbReference type="PROSITE" id="PS00463">
    <property type="entry name" value="ZN2_CY6_FUNGAL_1"/>
    <property type="match status" value="1"/>
</dbReference>
<dbReference type="GO" id="GO:0008270">
    <property type="term" value="F:zinc ion binding"/>
    <property type="evidence" value="ECO:0007669"/>
    <property type="project" value="InterPro"/>
</dbReference>
<dbReference type="OrthoDB" id="3990906at2759"/>
<feature type="compositionally biased region" description="Polar residues" evidence="7">
    <location>
        <begin position="98"/>
        <end position="117"/>
    </location>
</feature>
<dbReference type="Proteomes" id="UP000664132">
    <property type="component" value="Unassembled WGS sequence"/>
</dbReference>
<dbReference type="GO" id="GO:0043565">
    <property type="term" value="F:sequence-specific DNA binding"/>
    <property type="evidence" value="ECO:0007669"/>
    <property type="project" value="TreeGrafter"/>
</dbReference>
<dbReference type="Pfam" id="PF00172">
    <property type="entry name" value="Zn_clus"/>
    <property type="match status" value="1"/>
</dbReference>
<proteinExistence type="predicted"/>
<feature type="compositionally biased region" description="Polar residues" evidence="7">
    <location>
        <begin position="625"/>
        <end position="639"/>
    </location>
</feature>
<organism evidence="9 10">
    <name type="scientific">Cadophora malorum</name>
    <dbReference type="NCBI Taxonomy" id="108018"/>
    <lineage>
        <taxon>Eukaryota</taxon>
        <taxon>Fungi</taxon>
        <taxon>Dikarya</taxon>
        <taxon>Ascomycota</taxon>
        <taxon>Pezizomycotina</taxon>
        <taxon>Leotiomycetes</taxon>
        <taxon>Helotiales</taxon>
        <taxon>Ploettnerulaceae</taxon>
        <taxon>Cadophora</taxon>
    </lineage>
</organism>
<evidence type="ECO:0000259" key="8">
    <source>
        <dbReference type="PROSITE" id="PS50048"/>
    </source>
</evidence>
<evidence type="ECO:0000256" key="4">
    <source>
        <dbReference type="ARBA" id="ARBA00023125"/>
    </source>
</evidence>
<dbReference type="Pfam" id="PF04082">
    <property type="entry name" value="Fungal_trans"/>
    <property type="match status" value="1"/>
</dbReference>
<sequence length="735" mass="82193">MSQSTSPCATRGEASRTDAQDVSALQSKRLVRSYIACRRCHTQKVKCSGETPCRNCKGSKTPVDCIYPVRDRKVAVSERYLKKLEGENQNMKRKSPWPEQTTAPEPSKTEPNQSQKRAMTAKSPSRPEPEIQSPQAQSIISEDNVEASMDETSIQPYIGEAACTTFGSKLRQFLSGEDAPPPPTRPRYYKNQKMLRASCTDCQLPNRSDAQLLVRVVLRFIGPDYHLLRRTSFLARLEETYKLEVLNDPIWLCRLFTVFALGEIYTVRSTKPRGNGVPGISFFLKALDFFQDLYEEPTVEYIETLLLLSFYSTTLNRRNTAYTYIGLAMRLSMMLGLHRKIPANSSLTAPEREHRIRVWWTVYCLDRMMSSKIGHPAMIQDTDIDVQLPSFDGLSQQDTADFYDPAYLLAQISLARIVGNVMGSIYHIPQPGRTNTFVQGVQTILTSLRSFRSSLPALLRLDPNNSPMYSNRSVASLHLHFNQCVILTTRPILFYVFRQKFTQQTQNPGQPRTLPHMITVLSDACVQTARTSNQILSQLWVDGCLAMYGFYDALSIFSSTLVLMISSAMDDSGTSDSVDEDAIGLAWSLLRSMKDDGNVPASDYYDQLVQLKDALSEACAKKPKTSQIHPPTTSNNHGPQSILPAENVAGQSLVSQDVVLASSSRPPPQLPATSQVSAGTGDTPNDQFLDSIWSQPHTQPQAQNTWAPAALESMFNTSANDQLLWDFDWESVGIL</sequence>
<feature type="domain" description="Zn(2)-C6 fungal-type" evidence="8">
    <location>
        <begin position="36"/>
        <end position="67"/>
    </location>
</feature>
<accession>A0A8H7WKH4</accession>
<comment type="caution">
    <text evidence="9">The sequence shown here is derived from an EMBL/GenBank/DDBJ whole genome shotgun (WGS) entry which is preliminary data.</text>
</comment>
<feature type="region of interest" description="Disordered" evidence="7">
    <location>
        <begin position="620"/>
        <end position="643"/>
    </location>
</feature>
<keyword evidence="2" id="KW-0479">Metal-binding</keyword>
<dbReference type="AlphaFoldDB" id="A0A8H7WKH4"/>
<feature type="region of interest" description="Disordered" evidence="7">
    <location>
        <begin position="85"/>
        <end position="138"/>
    </location>
</feature>
<feature type="region of interest" description="Disordered" evidence="7">
    <location>
        <begin position="661"/>
        <end position="692"/>
    </location>
</feature>
<evidence type="ECO:0000256" key="6">
    <source>
        <dbReference type="ARBA" id="ARBA00023242"/>
    </source>
</evidence>
<dbReference type="CDD" id="cd12148">
    <property type="entry name" value="fungal_TF_MHR"/>
    <property type="match status" value="1"/>
</dbReference>
<dbReference type="SUPFAM" id="SSF57701">
    <property type="entry name" value="Zn2/Cys6 DNA-binding domain"/>
    <property type="match status" value="1"/>
</dbReference>
<evidence type="ECO:0000313" key="10">
    <source>
        <dbReference type="Proteomes" id="UP000664132"/>
    </source>
</evidence>
<evidence type="ECO:0000256" key="5">
    <source>
        <dbReference type="ARBA" id="ARBA00023163"/>
    </source>
</evidence>